<feature type="transmembrane region" description="Helical" evidence="5">
    <location>
        <begin position="331"/>
        <end position="349"/>
    </location>
</feature>
<protein>
    <submittedName>
        <fullName evidence="6">MFS general substrate transporter</fullName>
    </submittedName>
</protein>
<dbReference type="OrthoDB" id="196103at2759"/>
<organism evidence="6 7">
    <name type="scientific">Zopfia rhizophila CBS 207.26</name>
    <dbReference type="NCBI Taxonomy" id="1314779"/>
    <lineage>
        <taxon>Eukaryota</taxon>
        <taxon>Fungi</taxon>
        <taxon>Dikarya</taxon>
        <taxon>Ascomycota</taxon>
        <taxon>Pezizomycotina</taxon>
        <taxon>Dothideomycetes</taxon>
        <taxon>Dothideomycetes incertae sedis</taxon>
        <taxon>Zopfiaceae</taxon>
        <taxon>Zopfia</taxon>
    </lineage>
</organism>
<dbReference type="Proteomes" id="UP000800200">
    <property type="component" value="Unassembled WGS sequence"/>
</dbReference>
<keyword evidence="4 5" id="KW-0472">Membrane</keyword>
<dbReference type="InterPro" id="IPR036259">
    <property type="entry name" value="MFS_trans_sf"/>
</dbReference>
<name>A0A6A6DI76_9PEZI</name>
<reference evidence="6" key="1">
    <citation type="journal article" date="2020" name="Stud. Mycol.">
        <title>101 Dothideomycetes genomes: a test case for predicting lifestyles and emergence of pathogens.</title>
        <authorList>
            <person name="Haridas S."/>
            <person name="Albert R."/>
            <person name="Binder M."/>
            <person name="Bloem J."/>
            <person name="Labutti K."/>
            <person name="Salamov A."/>
            <person name="Andreopoulos B."/>
            <person name="Baker S."/>
            <person name="Barry K."/>
            <person name="Bills G."/>
            <person name="Bluhm B."/>
            <person name="Cannon C."/>
            <person name="Castanera R."/>
            <person name="Culley D."/>
            <person name="Daum C."/>
            <person name="Ezra D."/>
            <person name="Gonzalez J."/>
            <person name="Henrissat B."/>
            <person name="Kuo A."/>
            <person name="Liang C."/>
            <person name="Lipzen A."/>
            <person name="Lutzoni F."/>
            <person name="Magnuson J."/>
            <person name="Mondo S."/>
            <person name="Nolan M."/>
            <person name="Ohm R."/>
            <person name="Pangilinan J."/>
            <person name="Park H.-J."/>
            <person name="Ramirez L."/>
            <person name="Alfaro M."/>
            <person name="Sun H."/>
            <person name="Tritt A."/>
            <person name="Yoshinaga Y."/>
            <person name="Zwiers L.-H."/>
            <person name="Turgeon B."/>
            <person name="Goodwin S."/>
            <person name="Spatafora J."/>
            <person name="Crous P."/>
            <person name="Grigoriev I."/>
        </authorList>
    </citation>
    <scope>NUCLEOTIDE SEQUENCE</scope>
    <source>
        <strain evidence="6">CBS 207.26</strain>
    </source>
</reference>
<dbReference type="PANTHER" id="PTHR23294">
    <property type="entry name" value="ET TRANSLATION PRODUCT-RELATED"/>
    <property type="match status" value="1"/>
</dbReference>
<proteinExistence type="predicted"/>
<dbReference type="AlphaFoldDB" id="A0A6A6DI76"/>
<feature type="transmembrane region" description="Helical" evidence="5">
    <location>
        <begin position="46"/>
        <end position="69"/>
    </location>
</feature>
<feature type="transmembrane region" description="Helical" evidence="5">
    <location>
        <begin position="75"/>
        <end position="95"/>
    </location>
</feature>
<feature type="transmembrane region" description="Helical" evidence="5">
    <location>
        <begin position="361"/>
        <end position="382"/>
    </location>
</feature>
<evidence type="ECO:0000313" key="7">
    <source>
        <dbReference type="Proteomes" id="UP000800200"/>
    </source>
</evidence>
<dbReference type="InterPro" id="IPR051617">
    <property type="entry name" value="UNC-93-like_regulator"/>
</dbReference>
<dbReference type="Gene3D" id="1.20.1250.20">
    <property type="entry name" value="MFS general substrate transporter like domains"/>
    <property type="match status" value="1"/>
</dbReference>
<feature type="transmembrane region" description="Helical" evidence="5">
    <location>
        <begin position="299"/>
        <end position="319"/>
    </location>
</feature>
<dbReference type="PANTHER" id="PTHR23294:SF59">
    <property type="entry name" value="UNC93-LIKE PROTEIN C922.05C"/>
    <property type="match status" value="1"/>
</dbReference>
<keyword evidence="2 5" id="KW-0812">Transmembrane</keyword>
<evidence type="ECO:0000256" key="5">
    <source>
        <dbReference type="SAM" id="Phobius"/>
    </source>
</evidence>
<feature type="transmembrane region" description="Helical" evidence="5">
    <location>
        <begin position="252"/>
        <end position="271"/>
    </location>
</feature>
<evidence type="ECO:0000256" key="2">
    <source>
        <dbReference type="ARBA" id="ARBA00022692"/>
    </source>
</evidence>
<feature type="transmembrane region" description="Helical" evidence="5">
    <location>
        <begin position="219"/>
        <end position="240"/>
    </location>
</feature>
<gene>
    <name evidence="6" type="ORF">K469DRAFT_742258</name>
</gene>
<dbReference type="Pfam" id="PF07690">
    <property type="entry name" value="MFS_1"/>
    <property type="match status" value="1"/>
</dbReference>
<dbReference type="GO" id="GO:0022857">
    <property type="term" value="F:transmembrane transporter activity"/>
    <property type="evidence" value="ECO:0007669"/>
    <property type="project" value="InterPro"/>
</dbReference>
<dbReference type="GO" id="GO:0016020">
    <property type="term" value="C:membrane"/>
    <property type="evidence" value="ECO:0007669"/>
    <property type="project" value="UniProtKB-SubCell"/>
</dbReference>
<feature type="transmembrane region" description="Helical" evidence="5">
    <location>
        <begin position="115"/>
        <end position="136"/>
    </location>
</feature>
<keyword evidence="3 5" id="KW-1133">Transmembrane helix</keyword>
<feature type="transmembrane region" description="Helical" evidence="5">
    <location>
        <begin position="148"/>
        <end position="167"/>
    </location>
</feature>
<evidence type="ECO:0000256" key="3">
    <source>
        <dbReference type="ARBA" id="ARBA00022989"/>
    </source>
</evidence>
<evidence type="ECO:0000313" key="6">
    <source>
        <dbReference type="EMBL" id="KAF2178148.1"/>
    </source>
</evidence>
<accession>A0A6A6DI76</accession>
<evidence type="ECO:0000256" key="4">
    <source>
        <dbReference type="ARBA" id="ARBA00023136"/>
    </source>
</evidence>
<evidence type="ECO:0000256" key="1">
    <source>
        <dbReference type="ARBA" id="ARBA00004141"/>
    </source>
</evidence>
<sequence>MFNAVNGLGGAGQLDKNAYASNASNCALYATFAVVGFFAGTVTNALGIRIALSFGGLGYCVYVSSYLCYNHTHNFGYVVFAGLLLGCCAGILWSAQGAIMMSYPPEKLKGRYISWFWIIFNLGAVIGSVVELGLNIRKSENDTVSNATYIGFLVLTFLGACLSWTLVDAKHVVRRDGSRIILMKHPTWKTEILGLWETLWSDPYIILLFPMFFASNWFYTYQFNDVNLMFGALVFGFALDFPNIRRTTRAKVAWVVMFVLTFAVWGGGYVFQMKYTRKDTALEDHFQYDWKSNGYVGPMFLYIFYGFYDAAWQTCVYWFMGAISNNSRKLANFAGFYKGIQSAGAAIIWRLDGLKSPYMNLFASCWILLAGSLVVALPVMILKIKDTVPVEEDLKFTDETIEDVIGHKVIYDSPEQEKV</sequence>
<dbReference type="EMBL" id="ML994678">
    <property type="protein sequence ID" value="KAF2178148.1"/>
    <property type="molecule type" value="Genomic_DNA"/>
</dbReference>
<keyword evidence="7" id="KW-1185">Reference proteome</keyword>
<feature type="transmembrane region" description="Helical" evidence="5">
    <location>
        <begin position="20"/>
        <end position="39"/>
    </location>
</feature>
<comment type="subcellular location">
    <subcellularLocation>
        <location evidence="1">Membrane</location>
        <topology evidence="1">Multi-pass membrane protein</topology>
    </subcellularLocation>
</comment>
<dbReference type="InterPro" id="IPR011701">
    <property type="entry name" value="MFS"/>
</dbReference>
<dbReference type="SUPFAM" id="SSF103473">
    <property type="entry name" value="MFS general substrate transporter"/>
    <property type="match status" value="1"/>
</dbReference>